<proteinExistence type="predicted"/>
<organism evidence="1 2">
    <name type="scientific">Viridibacillus arenosi FSL R5-213</name>
    <dbReference type="NCBI Taxonomy" id="1227360"/>
    <lineage>
        <taxon>Bacteria</taxon>
        <taxon>Bacillati</taxon>
        <taxon>Bacillota</taxon>
        <taxon>Bacilli</taxon>
        <taxon>Bacillales</taxon>
        <taxon>Caryophanaceae</taxon>
        <taxon>Viridibacillus</taxon>
    </lineage>
</organism>
<evidence type="ECO:0000313" key="2">
    <source>
        <dbReference type="Proteomes" id="UP000019062"/>
    </source>
</evidence>
<reference evidence="1 2" key="1">
    <citation type="journal article" date="2014" name="BMC Genomics">
        <title>Genomic comparison of sporeforming bacilli isolated from milk.</title>
        <authorList>
            <person name="Moreno Switt A.I."/>
            <person name="Andrus A.D."/>
            <person name="Ranieri M.L."/>
            <person name="Orsi R.H."/>
            <person name="Ivy R."/>
            <person name="den Bakker H.C."/>
            <person name="Martin N.H."/>
            <person name="Wiedmann M."/>
            <person name="Boor K.J."/>
        </authorList>
    </citation>
    <scope>NUCLEOTIDE SEQUENCE [LARGE SCALE GENOMIC DNA]</scope>
    <source>
        <strain evidence="1 2">FSL R5-213</strain>
    </source>
</reference>
<protein>
    <submittedName>
        <fullName evidence="1">Uncharacterized protein</fullName>
    </submittedName>
</protein>
<comment type="caution">
    <text evidence="1">The sequence shown here is derived from an EMBL/GenBank/DDBJ whole genome shotgun (WGS) entry which is preliminary data.</text>
</comment>
<dbReference type="EMBL" id="ASQA01000042">
    <property type="protein sequence ID" value="ETT81248.1"/>
    <property type="molecule type" value="Genomic_DNA"/>
</dbReference>
<dbReference type="AlphaFoldDB" id="W4EKY7"/>
<keyword evidence="2" id="KW-1185">Reference proteome</keyword>
<dbReference type="Proteomes" id="UP000019062">
    <property type="component" value="Unassembled WGS sequence"/>
</dbReference>
<evidence type="ECO:0000313" key="1">
    <source>
        <dbReference type="EMBL" id="ETT81248.1"/>
    </source>
</evidence>
<sequence>MEWIKQLSSESVLALIEEVEASIQHYSQETIDAAQKQIDLETIRKVLSFSHEKWVIDDMEK</sequence>
<gene>
    <name evidence="1" type="ORF">C176_21119</name>
</gene>
<name>W4EKY7_9BACL</name>
<accession>W4EKY7</accession>
<dbReference type="RefSeq" id="WP_038191036.1">
    <property type="nucleotide sequence ID" value="NZ_ASQA01000042.1"/>
</dbReference>